<reference evidence="2" key="1">
    <citation type="journal article" date="2019" name="Int. J. Syst. Evol. Microbiol.">
        <title>The Global Catalogue of Microorganisms (GCM) 10K type strain sequencing project: providing services to taxonomists for standard genome sequencing and annotation.</title>
        <authorList>
            <consortium name="The Broad Institute Genomics Platform"/>
            <consortium name="The Broad Institute Genome Sequencing Center for Infectious Disease"/>
            <person name="Wu L."/>
            <person name="Ma J."/>
        </authorList>
    </citation>
    <scope>NUCLEOTIDE SEQUENCE [LARGE SCALE GENOMIC DNA]</scope>
    <source>
        <strain evidence="2">CCUG 66188</strain>
    </source>
</reference>
<proteinExistence type="predicted"/>
<name>A0ABV9KYB5_9BACT</name>
<sequence length="148" mass="17142">MFGFFNKTIHIRTLTGLLLLQNDLLKDLVNIVKSRSCWQEHTDFKTVPDAICGEWGGKDLGICLSIRNENNNYFVSIRDLNGQPEDYRESYPIREYKDTCYFILDSYAIFIEHDQNNKQLRICGNLSMVRMAADRASYPAIPLDINPN</sequence>
<dbReference type="RefSeq" id="WP_379998323.1">
    <property type="nucleotide sequence ID" value="NZ_JBHSGN010000094.1"/>
</dbReference>
<evidence type="ECO:0000313" key="1">
    <source>
        <dbReference type="EMBL" id="MFC4675252.1"/>
    </source>
</evidence>
<gene>
    <name evidence="1" type="ORF">ACFO6W_16245</name>
</gene>
<evidence type="ECO:0008006" key="3">
    <source>
        <dbReference type="Google" id="ProtNLM"/>
    </source>
</evidence>
<organism evidence="1 2">
    <name type="scientific">Dysgonomonas termitidis</name>
    <dbReference type="NCBI Taxonomy" id="1516126"/>
    <lineage>
        <taxon>Bacteria</taxon>
        <taxon>Pseudomonadati</taxon>
        <taxon>Bacteroidota</taxon>
        <taxon>Bacteroidia</taxon>
        <taxon>Bacteroidales</taxon>
        <taxon>Dysgonomonadaceae</taxon>
        <taxon>Dysgonomonas</taxon>
    </lineage>
</organism>
<keyword evidence="2" id="KW-1185">Reference proteome</keyword>
<evidence type="ECO:0000313" key="2">
    <source>
        <dbReference type="Proteomes" id="UP001596023"/>
    </source>
</evidence>
<accession>A0ABV9KYB5</accession>
<comment type="caution">
    <text evidence="1">The sequence shown here is derived from an EMBL/GenBank/DDBJ whole genome shotgun (WGS) entry which is preliminary data.</text>
</comment>
<dbReference type="Proteomes" id="UP001596023">
    <property type="component" value="Unassembled WGS sequence"/>
</dbReference>
<protein>
    <recommendedName>
        <fullName evidence="3">DUF3876 domain-containing protein</fullName>
    </recommendedName>
</protein>
<dbReference type="EMBL" id="JBHSGN010000094">
    <property type="protein sequence ID" value="MFC4675252.1"/>
    <property type="molecule type" value="Genomic_DNA"/>
</dbReference>